<accession>A0AAD6HX88</accession>
<evidence type="ECO:0000313" key="2">
    <source>
        <dbReference type="Proteomes" id="UP001215712"/>
    </source>
</evidence>
<keyword evidence="2" id="KW-1185">Reference proteome</keyword>
<reference evidence="1" key="2">
    <citation type="submission" date="2023-01" db="EMBL/GenBank/DDBJ databases">
        <authorList>
            <person name="Petersen C."/>
        </authorList>
    </citation>
    <scope>NUCLEOTIDE SEQUENCE</scope>
    <source>
        <strain evidence="1">IBT 17514</strain>
    </source>
</reference>
<evidence type="ECO:0000313" key="1">
    <source>
        <dbReference type="EMBL" id="KAJ5741020.1"/>
    </source>
</evidence>
<sequence>MQFRYSAAEKTDFAWEIPIPITPFWDTWTYKKAYPVLTAISVEELEPYDLDTKYGTATQDEKYAVMLDILREKLHREETKGATPDEYYTTNYKSWSFVWLAISSMNLNLGQLNEAEAAHRILVDRRQGPNIIVPLNNFSAFLIQNTTRFAEGKEMALQSVKWLDNRLGKASLQSIGARKNIAMADWMKGNREEAEKMITEIFESVEELKATKFSMYAEEEKENADIWVAELRKSG</sequence>
<organism evidence="1 2">
    <name type="scientific">Penicillium malachiteum</name>
    <dbReference type="NCBI Taxonomy" id="1324776"/>
    <lineage>
        <taxon>Eukaryota</taxon>
        <taxon>Fungi</taxon>
        <taxon>Dikarya</taxon>
        <taxon>Ascomycota</taxon>
        <taxon>Pezizomycotina</taxon>
        <taxon>Eurotiomycetes</taxon>
        <taxon>Eurotiomycetidae</taxon>
        <taxon>Eurotiales</taxon>
        <taxon>Aspergillaceae</taxon>
        <taxon>Penicillium</taxon>
    </lineage>
</organism>
<dbReference type="Gene3D" id="1.25.40.10">
    <property type="entry name" value="Tetratricopeptide repeat domain"/>
    <property type="match status" value="1"/>
</dbReference>
<proteinExistence type="predicted"/>
<dbReference type="Proteomes" id="UP001215712">
    <property type="component" value="Unassembled WGS sequence"/>
</dbReference>
<dbReference type="AlphaFoldDB" id="A0AAD6HX88"/>
<gene>
    <name evidence="1" type="ORF">N7493_000892</name>
</gene>
<comment type="caution">
    <text evidence="1">The sequence shown here is derived from an EMBL/GenBank/DDBJ whole genome shotgun (WGS) entry which is preliminary data.</text>
</comment>
<dbReference type="EMBL" id="JAQJAN010000001">
    <property type="protein sequence ID" value="KAJ5741020.1"/>
    <property type="molecule type" value="Genomic_DNA"/>
</dbReference>
<dbReference type="InterPro" id="IPR011990">
    <property type="entry name" value="TPR-like_helical_dom_sf"/>
</dbReference>
<protein>
    <submittedName>
        <fullName evidence="1">Uncharacterized protein</fullName>
    </submittedName>
</protein>
<name>A0AAD6HX88_9EURO</name>
<reference evidence="1" key="1">
    <citation type="journal article" date="2023" name="IMA Fungus">
        <title>Comparative genomic study of the Penicillium genus elucidates a diverse pangenome and 15 lateral gene transfer events.</title>
        <authorList>
            <person name="Petersen C."/>
            <person name="Sorensen T."/>
            <person name="Nielsen M.R."/>
            <person name="Sondergaard T.E."/>
            <person name="Sorensen J.L."/>
            <person name="Fitzpatrick D.A."/>
            <person name="Frisvad J.C."/>
            <person name="Nielsen K.L."/>
        </authorList>
    </citation>
    <scope>NUCLEOTIDE SEQUENCE</scope>
    <source>
        <strain evidence="1">IBT 17514</strain>
    </source>
</reference>